<dbReference type="Ensembl" id="ENSXETT00000082690">
    <property type="protein sequence ID" value="ENSXETP00000085057"/>
    <property type="gene ID" value="ENSXETG00000037097"/>
</dbReference>
<reference evidence="3" key="2">
    <citation type="submission" date="2020-05" db="UniProtKB">
        <authorList>
            <consortium name="Ensembl"/>
        </authorList>
    </citation>
    <scope>IDENTIFICATION</scope>
</reference>
<accession>A0A6I8RQW2</accession>
<dbReference type="PANTHER" id="PTHR23411">
    <property type="entry name" value="TAPASIN"/>
    <property type="match status" value="1"/>
</dbReference>
<dbReference type="InterPro" id="IPR007110">
    <property type="entry name" value="Ig-like_dom"/>
</dbReference>
<dbReference type="InParanoid" id="A0A6I8RQW2"/>
<dbReference type="Gene3D" id="2.60.40.10">
    <property type="entry name" value="Immunoglobulins"/>
    <property type="match status" value="1"/>
</dbReference>
<keyword evidence="1" id="KW-0393">Immunoglobulin domain</keyword>
<dbReference type="GeneTree" id="ENSGT00970000197222"/>
<proteinExistence type="predicted"/>
<dbReference type="PROSITE" id="PS00290">
    <property type="entry name" value="IG_MHC"/>
    <property type="match status" value="1"/>
</dbReference>
<evidence type="ECO:0000259" key="2">
    <source>
        <dbReference type="PROSITE" id="PS50835"/>
    </source>
</evidence>
<dbReference type="SUPFAM" id="SSF48726">
    <property type="entry name" value="Immunoglobulin"/>
    <property type="match status" value="1"/>
</dbReference>
<reference evidence="3" key="1">
    <citation type="journal article" date="2010" name="Science">
        <title>The genome of the Western clawed frog Xenopus tropicalis.</title>
        <authorList>
            <person name="Hellsten U."/>
            <person name="Harland R.M."/>
            <person name="Gilchrist M.J."/>
            <person name="Hendrix D."/>
            <person name="Jurka J."/>
            <person name="Kapitonov V."/>
            <person name="Ovcharenko I."/>
            <person name="Putnam N.H."/>
            <person name="Shu S."/>
            <person name="Taher L."/>
            <person name="Blitz I.L."/>
            <person name="Blumberg B."/>
            <person name="Dichmann D.S."/>
            <person name="Dubchak I."/>
            <person name="Amaya E."/>
            <person name="Detter J.C."/>
            <person name="Fletcher R."/>
            <person name="Gerhard D.S."/>
            <person name="Goodstein D."/>
            <person name="Graves T."/>
            <person name="Grigoriev I.V."/>
            <person name="Grimwood J."/>
            <person name="Kawashima T."/>
            <person name="Lindquist E."/>
            <person name="Lucas S.M."/>
            <person name="Mead P.E."/>
            <person name="Mitros T."/>
            <person name="Ogino H."/>
            <person name="Ohta Y."/>
            <person name="Poliakov A.V."/>
            <person name="Pollet N."/>
            <person name="Robert J."/>
            <person name="Salamov A."/>
            <person name="Sater A.K."/>
            <person name="Schmutz J."/>
            <person name="Terry A."/>
            <person name="Vize P.D."/>
            <person name="Warren W.C."/>
            <person name="Wells D."/>
            <person name="Wills A."/>
            <person name="Wilson R.K."/>
            <person name="Zimmerman L.B."/>
            <person name="Zorn A.M."/>
            <person name="Grainger R."/>
            <person name="Grammer T."/>
            <person name="Khokha M.K."/>
            <person name="Richardson P.M."/>
            <person name="Rokhsar D.S."/>
        </authorList>
    </citation>
    <scope>NUCLEOTIDE SEQUENCE [LARGE SCALE GENOMIC DNA]</scope>
    <source>
        <strain evidence="3">Nigerian</strain>
    </source>
</reference>
<protein>
    <recommendedName>
        <fullName evidence="2">Ig-like domain-containing protein</fullName>
    </recommendedName>
</protein>
<dbReference type="InterPro" id="IPR003006">
    <property type="entry name" value="Ig/MHC_CS"/>
</dbReference>
<dbReference type="AlphaFoldDB" id="A0A6I8RQW2"/>
<dbReference type="Pfam" id="PF07654">
    <property type="entry name" value="C1-set"/>
    <property type="match status" value="1"/>
</dbReference>
<dbReference type="CDD" id="cd00098">
    <property type="entry name" value="IgC1"/>
    <property type="match status" value="1"/>
</dbReference>
<evidence type="ECO:0000256" key="1">
    <source>
        <dbReference type="ARBA" id="ARBA00023319"/>
    </source>
</evidence>
<dbReference type="InterPro" id="IPR013783">
    <property type="entry name" value="Ig-like_fold"/>
</dbReference>
<dbReference type="InterPro" id="IPR036179">
    <property type="entry name" value="Ig-like_dom_sf"/>
</dbReference>
<dbReference type="SMART" id="SM00407">
    <property type="entry name" value="IGc1"/>
    <property type="match status" value="1"/>
</dbReference>
<dbReference type="InterPro" id="IPR050380">
    <property type="entry name" value="Immune_Resp_Modulators"/>
</dbReference>
<dbReference type="Bgee" id="ENSXETG00000037097">
    <property type="expression patterns" value="Expressed in ovary and 6 other cell types or tissues"/>
</dbReference>
<sequence length="190" mass="21843">MQSGLVEIWEHFGNVLLCNYSAVQKGLVPLSIVRSVLMFLNKNKYLFTSSVPVLDPIQKSPETLFFGEEMTLSCRIHSFHPEALGVSWYKGDELLESQNDPILYDVNELFYLTSHVTYRPNEEDLGTIFRCEVSHQSLEHPKSVSWELEMQSKYTNIAKNVRGPVRGLSAKLANIRELCEPHRLQWEGEL</sequence>
<dbReference type="InterPro" id="IPR003597">
    <property type="entry name" value="Ig_C1-set"/>
</dbReference>
<dbReference type="PROSITE" id="PS50835">
    <property type="entry name" value="IG_LIKE"/>
    <property type="match status" value="1"/>
</dbReference>
<evidence type="ECO:0000313" key="3">
    <source>
        <dbReference type="Ensembl" id="ENSXETP00000085057"/>
    </source>
</evidence>
<name>A0A6I8RQW2_XENTR</name>
<feature type="domain" description="Ig-like" evidence="2">
    <location>
        <begin position="52"/>
        <end position="145"/>
    </location>
</feature>
<organism evidence="3">
    <name type="scientific">Xenopus tropicalis</name>
    <name type="common">Western clawed frog</name>
    <name type="synonym">Silurana tropicalis</name>
    <dbReference type="NCBI Taxonomy" id="8364"/>
    <lineage>
        <taxon>Eukaryota</taxon>
        <taxon>Metazoa</taxon>
        <taxon>Chordata</taxon>
        <taxon>Craniata</taxon>
        <taxon>Vertebrata</taxon>
        <taxon>Euteleostomi</taxon>
        <taxon>Amphibia</taxon>
        <taxon>Batrachia</taxon>
        <taxon>Anura</taxon>
        <taxon>Pipoidea</taxon>
        <taxon>Pipidae</taxon>
        <taxon>Xenopodinae</taxon>
        <taxon>Xenopus</taxon>
        <taxon>Silurana</taxon>
    </lineage>
</organism>